<sequence length="197" mass="23023">MTLGCVKLLALLLVLNHVLCRFVDVGSPVLDCVRIRNDKSRKLVFGTGYFHTDDNQRYVGVWDLKGTPYNSAFKIERITKYPEPLYFIKMINTQEYLMGGSFLTTSKTRIPILTYHKYVNTSRDHDGVFGFEKAKDERGAYNNAYYIKNVHYDYYVIGSKFQSDPPKGGTNFRLLQMDRKYQPTLTREHQFWIEQCS</sequence>
<dbReference type="EMBL" id="GFDL01001878">
    <property type="protein sequence ID" value="JAV33167.1"/>
    <property type="molecule type" value="Transcribed_RNA"/>
</dbReference>
<reference evidence="2" key="1">
    <citation type="submission" date="2017-01" db="EMBL/GenBank/DDBJ databases">
        <title>A deep insight into the sialotranscriptome of adult male and female Cluex tarsalis mosquitoes.</title>
        <authorList>
            <person name="Ribeiro J.M."/>
            <person name="Moreira F."/>
            <person name="Bernard K.A."/>
            <person name="Calvo E."/>
        </authorList>
    </citation>
    <scope>NUCLEOTIDE SEQUENCE</scope>
    <source>
        <strain evidence="2">Kern County</strain>
        <tissue evidence="2">Salivary glands</tissue>
    </source>
</reference>
<proteinExistence type="predicted"/>
<feature type="chain" id="PRO_5012795125" evidence="1">
    <location>
        <begin position="21"/>
        <end position="197"/>
    </location>
</feature>
<protein>
    <submittedName>
        <fullName evidence="2">Putative conserved secreted protein</fullName>
    </submittedName>
</protein>
<keyword evidence="1" id="KW-0732">Signal</keyword>
<dbReference type="AlphaFoldDB" id="A0A1Q3G023"/>
<accession>A0A1Q3G023</accession>
<feature type="signal peptide" evidence="1">
    <location>
        <begin position="1"/>
        <end position="20"/>
    </location>
</feature>
<evidence type="ECO:0000256" key="1">
    <source>
        <dbReference type="SAM" id="SignalP"/>
    </source>
</evidence>
<evidence type="ECO:0000313" key="2">
    <source>
        <dbReference type="EMBL" id="JAV33167.1"/>
    </source>
</evidence>
<organism evidence="2">
    <name type="scientific">Culex tarsalis</name>
    <name type="common">Encephalitis mosquito</name>
    <dbReference type="NCBI Taxonomy" id="7177"/>
    <lineage>
        <taxon>Eukaryota</taxon>
        <taxon>Metazoa</taxon>
        <taxon>Ecdysozoa</taxon>
        <taxon>Arthropoda</taxon>
        <taxon>Hexapoda</taxon>
        <taxon>Insecta</taxon>
        <taxon>Pterygota</taxon>
        <taxon>Neoptera</taxon>
        <taxon>Endopterygota</taxon>
        <taxon>Diptera</taxon>
        <taxon>Nematocera</taxon>
        <taxon>Culicoidea</taxon>
        <taxon>Culicidae</taxon>
        <taxon>Culicinae</taxon>
        <taxon>Culicini</taxon>
        <taxon>Culex</taxon>
        <taxon>Culex</taxon>
    </lineage>
</organism>
<name>A0A1Q3G023_CULTA</name>